<evidence type="ECO:0000256" key="8">
    <source>
        <dbReference type="ARBA" id="ARBA00038435"/>
    </source>
</evidence>
<evidence type="ECO:0000256" key="2">
    <source>
        <dbReference type="ARBA" id="ARBA00022448"/>
    </source>
</evidence>
<reference evidence="11" key="1">
    <citation type="journal article" date="2023" name="Comput. Struct. Biotechnol. J.">
        <title>Discovery of a novel marine Bacteroidetes with a rich repertoire of carbohydrate-active enzymes.</title>
        <authorList>
            <person name="Chen B."/>
            <person name="Liu G."/>
            <person name="Chen Q."/>
            <person name="Wang H."/>
            <person name="Liu L."/>
            <person name="Tang K."/>
        </authorList>
    </citation>
    <scope>NUCLEOTIDE SEQUENCE</scope>
    <source>
        <strain evidence="11">TK19036</strain>
    </source>
</reference>
<feature type="transmembrane region" description="Helical" evidence="9">
    <location>
        <begin position="197"/>
        <end position="220"/>
    </location>
</feature>
<feature type="transmembrane region" description="Helical" evidence="9">
    <location>
        <begin position="115"/>
        <end position="135"/>
    </location>
</feature>
<feature type="transmembrane region" description="Helical" evidence="9">
    <location>
        <begin position="141"/>
        <end position="169"/>
    </location>
</feature>
<proteinExistence type="inferred from homology"/>
<feature type="transmembrane region" description="Helical" evidence="9">
    <location>
        <begin position="329"/>
        <end position="348"/>
    </location>
</feature>
<evidence type="ECO:0000259" key="10">
    <source>
        <dbReference type="Pfam" id="PF03553"/>
    </source>
</evidence>
<organism evidence="11">
    <name type="scientific">Roseihalotalea indica</name>
    <dbReference type="NCBI Taxonomy" id="2867963"/>
    <lineage>
        <taxon>Bacteria</taxon>
        <taxon>Pseudomonadati</taxon>
        <taxon>Bacteroidota</taxon>
        <taxon>Cytophagia</taxon>
        <taxon>Cytophagales</taxon>
        <taxon>Catalimonadaceae</taxon>
        <taxon>Roseihalotalea</taxon>
    </lineage>
</organism>
<protein>
    <submittedName>
        <fullName evidence="11">Na+/H+ antiporter NhaC</fullName>
    </submittedName>
</protein>
<dbReference type="EMBL" id="CP120682">
    <property type="protein sequence ID" value="WKN39423.1"/>
    <property type="molecule type" value="Genomic_DNA"/>
</dbReference>
<dbReference type="PANTHER" id="PTHR33451">
    <property type="entry name" value="MALATE-2H(+)/NA(+)-LACTATE ANTIPORTER"/>
    <property type="match status" value="1"/>
</dbReference>
<name>A0AA49GTC4_9BACT</name>
<feature type="transmembrane region" description="Helical" evidence="9">
    <location>
        <begin position="14"/>
        <end position="32"/>
    </location>
</feature>
<keyword evidence="4" id="KW-1003">Cell membrane</keyword>
<accession>A0AA49GTC4</accession>
<gene>
    <name evidence="11" type="primary">nhaC</name>
    <name evidence="11" type="ORF">K4G66_12045</name>
</gene>
<dbReference type="GO" id="GO:0005886">
    <property type="term" value="C:plasma membrane"/>
    <property type="evidence" value="ECO:0007669"/>
    <property type="project" value="UniProtKB-SubCell"/>
</dbReference>
<sequence length="494" mass="52493">MRTERRPPTLLESMIPVIFLIALLFMNVVVVFGDDAISGSNQIVLILSATVAALVALRTGISWDTLQDGIVKSISSAMSAILILLLIGSLAGTWLLSGIVPAMIYYGLQVLNPTIFLFAACVVCAVVSLATGSSWSTVATVGIALLGIGKALGLSEGIIGGAIISGAYFGDKMSPLSDTTNLAPAMAGTDLFTHIRYMTYTTVPSISISLLIFLIIGFTYDADTTPSGIQEVLIALDNAFNINGWLFIVPIVVIGLIIKKVPALPALLAGTLLGGLFAIIFQPQAIQEISNNAGGAKGVYIAVMKAMYTDISITTDNEMVNNLLSTGGMYGMLNTIWLIICAMIFGGVMEASGMLERITKSIIQFARSTGSLIASTAFTSIFFNVTASDQYLAIVVPGRMFARTYRERGLKPQVLSRTLEDSGTVTSVLVPWNTCGATQASVLGVATLTYAPFAFFCILSPLMTILFGYLNIKIARYEPGEEKIDAYTAESHTS</sequence>
<dbReference type="Pfam" id="PF03553">
    <property type="entry name" value="Na_H_antiporter"/>
    <property type="match status" value="1"/>
</dbReference>
<keyword evidence="5 9" id="KW-0812">Transmembrane</keyword>
<feature type="transmembrane region" description="Helical" evidence="9">
    <location>
        <begin position="81"/>
        <end position="108"/>
    </location>
</feature>
<comment type="subcellular location">
    <subcellularLocation>
        <location evidence="1">Cell membrane</location>
        <topology evidence="1">Multi-pass membrane protein</topology>
    </subcellularLocation>
</comment>
<dbReference type="PANTHER" id="PTHR33451:SF3">
    <property type="entry name" value="MALATE-2H(+)_NA(+)-LACTATE ANTIPORTER"/>
    <property type="match status" value="1"/>
</dbReference>
<evidence type="ECO:0000256" key="7">
    <source>
        <dbReference type="ARBA" id="ARBA00023136"/>
    </source>
</evidence>
<evidence type="ECO:0000256" key="5">
    <source>
        <dbReference type="ARBA" id="ARBA00022692"/>
    </source>
</evidence>
<dbReference type="GO" id="GO:0015297">
    <property type="term" value="F:antiporter activity"/>
    <property type="evidence" value="ECO:0007669"/>
    <property type="project" value="UniProtKB-KW"/>
</dbReference>
<dbReference type="NCBIfam" id="TIGR00931">
    <property type="entry name" value="antiport_nhaC"/>
    <property type="match status" value="1"/>
</dbReference>
<dbReference type="AlphaFoldDB" id="A0AA49GTC4"/>
<comment type="similarity">
    <text evidence="8">Belongs to the NhaC Na(+)/H(+) (TC 2.A.35) antiporter family.</text>
</comment>
<evidence type="ECO:0000256" key="4">
    <source>
        <dbReference type="ARBA" id="ARBA00022475"/>
    </source>
</evidence>
<keyword evidence="6 9" id="KW-1133">Transmembrane helix</keyword>
<dbReference type="InterPro" id="IPR018461">
    <property type="entry name" value="Na/H_Antiport_NhaC-like_C"/>
</dbReference>
<reference evidence="11" key="2">
    <citation type="journal article" date="2024" name="Antonie Van Leeuwenhoek">
        <title>Roseihalotalea indica gen. nov., sp. nov., a halophilic Bacteroidetes from mesopelagic Southwest Indian Ocean with higher carbohydrate metabolic potential.</title>
        <authorList>
            <person name="Chen B."/>
            <person name="Zhang M."/>
            <person name="Lin D."/>
            <person name="Ye J."/>
            <person name="Tang K."/>
        </authorList>
    </citation>
    <scope>NUCLEOTIDE SEQUENCE</scope>
    <source>
        <strain evidence="11">TK19036</strain>
    </source>
</reference>
<evidence type="ECO:0000256" key="1">
    <source>
        <dbReference type="ARBA" id="ARBA00004651"/>
    </source>
</evidence>
<keyword evidence="2" id="KW-0813">Transport</keyword>
<keyword evidence="7 9" id="KW-0472">Membrane</keyword>
<feature type="transmembrane region" description="Helical" evidence="9">
    <location>
        <begin position="263"/>
        <end position="281"/>
    </location>
</feature>
<feature type="transmembrane region" description="Helical" evidence="9">
    <location>
        <begin position="450"/>
        <end position="470"/>
    </location>
</feature>
<dbReference type="InterPro" id="IPR052180">
    <property type="entry name" value="NhaC_Na-H+_Antiporter"/>
</dbReference>
<feature type="transmembrane region" description="Helical" evidence="9">
    <location>
        <begin position="240"/>
        <end position="258"/>
    </location>
</feature>
<evidence type="ECO:0000256" key="3">
    <source>
        <dbReference type="ARBA" id="ARBA00022449"/>
    </source>
</evidence>
<evidence type="ECO:0000256" key="9">
    <source>
        <dbReference type="SAM" id="Phobius"/>
    </source>
</evidence>
<feature type="transmembrane region" description="Helical" evidence="9">
    <location>
        <begin position="44"/>
        <end position="61"/>
    </location>
</feature>
<feature type="transmembrane region" description="Helical" evidence="9">
    <location>
        <begin position="369"/>
        <end position="387"/>
    </location>
</feature>
<keyword evidence="3" id="KW-0050">Antiport</keyword>
<feature type="domain" description="Na+/H+ antiporter NhaC-like C-terminal" evidence="10">
    <location>
        <begin position="166"/>
        <end position="471"/>
    </location>
</feature>
<dbReference type="InterPro" id="IPR004770">
    <property type="entry name" value="Na/H_antiport_NhaC"/>
</dbReference>
<evidence type="ECO:0000313" key="11">
    <source>
        <dbReference type="EMBL" id="WKN39423.1"/>
    </source>
</evidence>
<evidence type="ECO:0000256" key="6">
    <source>
        <dbReference type="ARBA" id="ARBA00022989"/>
    </source>
</evidence>